<dbReference type="GO" id="GO:0031505">
    <property type="term" value="P:fungal-type cell wall organization"/>
    <property type="evidence" value="ECO:0007669"/>
    <property type="project" value="TreeGrafter"/>
</dbReference>
<evidence type="ECO:0000256" key="8">
    <source>
        <dbReference type="ARBA" id="ARBA00022840"/>
    </source>
</evidence>
<evidence type="ECO:0000256" key="6">
    <source>
        <dbReference type="ARBA" id="ARBA00022692"/>
    </source>
</evidence>
<dbReference type="Gene3D" id="1.10.10.60">
    <property type="entry name" value="Homeodomain-like"/>
    <property type="match status" value="1"/>
</dbReference>
<evidence type="ECO:0000256" key="3">
    <source>
        <dbReference type="ARBA" id="ARBA00022475"/>
    </source>
</evidence>
<dbReference type="PROSITE" id="PS51998">
    <property type="entry name" value="DEK_C"/>
    <property type="match status" value="1"/>
</dbReference>
<feature type="transmembrane region" description="Helical" evidence="18">
    <location>
        <begin position="957"/>
        <end position="977"/>
    </location>
</feature>
<evidence type="ECO:0000256" key="13">
    <source>
        <dbReference type="ARBA" id="ARBA00023180"/>
    </source>
</evidence>
<evidence type="ECO:0000256" key="4">
    <source>
        <dbReference type="ARBA" id="ARBA00022676"/>
    </source>
</evidence>
<dbReference type="InterPro" id="IPR036037">
    <property type="entry name" value="MYSc_Myo17"/>
</dbReference>
<keyword evidence="11 18" id="KW-0472">Membrane</keyword>
<dbReference type="GO" id="GO:0003774">
    <property type="term" value="F:cytoskeletal motor activity"/>
    <property type="evidence" value="ECO:0007669"/>
    <property type="project" value="UniProtKB-UniRule"/>
</dbReference>
<dbReference type="InterPro" id="IPR029044">
    <property type="entry name" value="Nucleotide-diphossugar_trans"/>
</dbReference>
<evidence type="ECO:0000256" key="2">
    <source>
        <dbReference type="ARBA" id="ARBA00012543"/>
    </source>
</evidence>
<keyword evidence="14 16" id="KW-0009">Actin-binding</keyword>
<dbReference type="SUPFAM" id="SSF55856">
    <property type="entry name" value="Cytochrome b5-like heme/steroid binding domain"/>
    <property type="match status" value="1"/>
</dbReference>
<dbReference type="InterPro" id="IPR027417">
    <property type="entry name" value="P-loop_NTPase"/>
</dbReference>
<feature type="region of interest" description="Actin-binding" evidence="16">
    <location>
        <begin position="645"/>
        <end position="667"/>
    </location>
</feature>
<feature type="transmembrane region" description="Helical" evidence="18">
    <location>
        <begin position="918"/>
        <end position="937"/>
    </location>
</feature>
<keyword evidence="3" id="KW-1003">Cell membrane</keyword>
<dbReference type="GO" id="GO:0004100">
    <property type="term" value="F:chitin synthase activity"/>
    <property type="evidence" value="ECO:0007669"/>
    <property type="project" value="UniProtKB-EC"/>
</dbReference>
<dbReference type="Gene3D" id="1.20.120.720">
    <property type="entry name" value="Myosin VI head, motor domain, U50 subdomain"/>
    <property type="match status" value="1"/>
</dbReference>
<evidence type="ECO:0000256" key="14">
    <source>
        <dbReference type="ARBA" id="ARBA00023203"/>
    </source>
</evidence>
<feature type="domain" description="Myosin motor" evidence="19">
    <location>
        <begin position="14"/>
        <end position="766"/>
    </location>
</feature>
<dbReference type="Gene3D" id="1.20.58.530">
    <property type="match status" value="1"/>
</dbReference>
<dbReference type="SUPFAM" id="SSF53448">
    <property type="entry name" value="Nucleotide-diphospho-sugar transferases"/>
    <property type="match status" value="1"/>
</dbReference>
<comment type="similarity">
    <text evidence="16">Belongs to the TRAFAC class myosin-kinesin ATPase superfamily. Myosin family.</text>
</comment>
<evidence type="ECO:0000256" key="1">
    <source>
        <dbReference type="ARBA" id="ARBA00004651"/>
    </source>
</evidence>
<comment type="catalytic activity">
    <reaction evidence="15">
        <text>[(1-&gt;4)-N-acetyl-beta-D-glucosaminyl](n) + UDP-N-acetyl-alpha-D-glucosamine = [(1-&gt;4)-N-acetyl-beta-D-glucosaminyl](n+1) + UDP + H(+)</text>
        <dbReference type="Rhea" id="RHEA:16637"/>
        <dbReference type="Rhea" id="RHEA-COMP:9593"/>
        <dbReference type="Rhea" id="RHEA-COMP:9595"/>
        <dbReference type="ChEBI" id="CHEBI:15378"/>
        <dbReference type="ChEBI" id="CHEBI:17029"/>
        <dbReference type="ChEBI" id="CHEBI:57705"/>
        <dbReference type="ChEBI" id="CHEBI:58223"/>
        <dbReference type="EC" id="2.4.1.16"/>
    </reaction>
</comment>
<evidence type="ECO:0000256" key="17">
    <source>
        <dbReference type="SAM" id="MobiDB-lite"/>
    </source>
</evidence>
<keyword evidence="12 16" id="KW-0505">Motor protein</keyword>
<feature type="compositionally biased region" description="Basic and acidic residues" evidence="17">
    <location>
        <begin position="769"/>
        <end position="782"/>
    </location>
</feature>
<dbReference type="GO" id="GO:0006031">
    <property type="term" value="P:chitin biosynthetic process"/>
    <property type="evidence" value="ECO:0007669"/>
    <property type="project" value="TreeGrafter"/>
</dbReference>
<dbReference type="InterPro" id="IPR036961">
    <property type="entry name" value="Kinesin_motor_dom_sf"/>
</dbReference>
<dbReference type="GeneID" id="18814738"/>
<feature type="transmembrane region" description="Helical" evidence="18">
    <location>
        <begin position="1220"/>
        <end position="1239"/>
    </location>
</feature>
<dbReference type="EC" id="2.4.1.16" evidence="2"/>
<dbReference type="InterPro" id="IPR004835">
    <property type="entry name" value="Chitin_synth"/>
</dbReference>
<comment type="subcellular location">
    <subcellularLocation>
        <location evidence="1">Cell membrane</location>
        <topology evidence="1">Multi-pass membrane protein</topology>
    </subcellularLocation>
</comment>
<keyword evidence="6 18" id="KW-0812">Transmembrane</keyword>
<evidence type="ECO:0000256" key="16">
    <source>
        <dbReference type="PROSITE-ProRule" id="PRU00782"/>
    </source>
</evidence>
<feature type="domain" description="DEK-C" evidence="20">
    <location>
        <begin position="1852"/>
        <end position="1907"/>
    </location>
</feature>
<keyword evidence="10 16" id="KW-0518">Myosin</keyword>
<feature type="transmembrane region" description="Helical" evidence="18">
    <location>
        <begin position="1642"/>
        <end position="1663"/>
    </location>
</feature>
<dbReference type="InterPro" id="IPR014876">
    <property type="entry name" value="DEK_C"/>
</dbReference>
<evidence type="ECO:0000256" key="7">
    <source>
        <dbReference type="ARBA" id="ARBA00022741"/>
    </source>
</evidence>
<sequence length="1910" mass="214989">MNRQSTGMSLQRLEGVNDLSSLSPVSDDIIVSCLRERFMSDNVYTSIGSSALVAINPHKYVPSNADSVLQKYAADYRDTSEHRAPLPPHIFQLANNAYYHMRRTSQDQSILLSGETGSGKSENRRLAIKTLLELSVSNPGKKGSKLAGQVPAAEFVIESFGNARTLFNPNASRFGKYTELQFTDKGRLCGIKTLDYYLERNRVAGAPSGERNFHIFYYLVAGATAEERQHLHLLDKTNYRYLGSRGAIAPRQNAVRDDDANRFDQLKVALKSIGLSKRHVAQTCQLVAAILHLGNLEFTVDRSRNEDAAVVRNVDILDVVSEFLGVQPSALEAALSYKTKMVKKELCTVFLDPDGASDNRDDLAKTLYSLLFAWLNEHINQRLCRDDFDTFIGLFDLPGPQNMTSRPNSLDQFCINFANERLQSFTQKRLFESHVDEYTNEGISRFVPTVPYFDNSECVRLLQNKPGGLIHIMDDQARRAHKKTDHSMVEAFGKRWGNHSSFKMGSLDRAGFPTFTVNHFNGPITYSAEGFLERNLDALNPDFVSLLRGATNVSDGTEGSGSINPFVKGIFSGKAIATQAHPKNEDTIVSAQQPIKPMRAPSMRRKGTVKRMPTLREGDGDERDRDDEETSGGAPCVAGEFRAALDTLFDTVAETQAWYVFCVNPNDSQLPNQLEGRSVKGQVRSAGLSEIARRNVNVFEVGMTPEEFCDRYKEPMGAMGIMSSDPRERVEQCRSPLGVSERDVVLGNFKVFLSGVAFHKLEDQLRSRDVEEQKRNRLRDAEAEAGLDPRGLSDPYAPYSSPDAHGDDSPYFGDGFQQSKEGLPLVANASPFQRADMYDDDYEERKSFRSEDFDGRSRLTSNRDDSVSNFGTESYAPSRNMFQNLDKQGLMDKEPLPGEIQEGETAEVVKESSARRKWVMLCWMLTWWVPSPFLKWFGRMKREDVRQAWREKLALNIIIWFVCGCAVFVIAVLGLIICPREYVFSASELESHSYQNSPNNVYTSIRGEVFDLTEVASTHQTVVSVVSEKSVLQYGGVAADNIFPVQVSALCNGVSGTVSPWVILDSSNDTDPNSQYHDFRAWTNDSRPDWYFESMTMMRWKNRVGYSGYTPQEIGNLASSGKSIGIYNNLIYDLTSYVNNGPAIHPPNGENAPADTDRFFMDGSVVDLFKYNSGQDLTKQLDNLNIDSAVLERQKVCLRNLFLMGMVDHRESAQCQFSSYLLLALSAVMVAIIAFKFIASLNFGSPRAPEDHDKFVICQVPCYTEGEGSLRKTIDSLAQLKYDDKRKLLLVICDGNIVGSGNDRPTPRIVLDILGADPNLDPEPLSFLSLGEGSRQHNMGKVYSGLYECAGHVVPYLVVVKVGKPTERSRPGNRGKRDSQIVIMHFLNKVHFNSPMNPMELEMYHQIKNVIGVNPTFYEYLFTVDADTTVEPLSVNRLISAMIHDKKVLGVCGETELTNAKQSIITMMQVYEYFISHHMAKAFESLFGSVTCLPGCFTLYRLRTPDTHKPLLISNQMVQDYSENRVDTLHMKNLLHLGEDRYLTTLLLKHYPMHKTQMIRDAHAYTVAPDDWKILLSQRRRWINSTVHNLGELIFLEQLCGFCCFSMRFIVMMDLLSTLTQPVTVAYIVYLVVSVVGEGNTIPTISLIMIGAIYGLQALVFILRRKWDMVGWMFFYILAIPIFSFILPLYSFWKMDDFSWGATRVVLGESGKKIIVHDEGKFDPRVIPLKSWSDYENELWDKESNHSIGSWVPPTKLQNEGYAESRTASLYGRETHYDPRSYSPAPSQFGGMMPPPGYQSGRNTPLSMSQMRPMSDVGMLYQPMPSRPVTNYLDMPIPTTRSPENMDMGYNGPTDADLDHAVQEFIRAADLNSVTKREVRRQLEEHFGMDLTSRKATINASIDRVLLSHA</sequence>
<evidence type="ECO:0000256" key="9">
    <source>
        <dbReference type="ARBA" id="ARBA00022989"/>
    </source>
</evidence>
<reference evidence="21" key="1">
    <citation type="submission" date="2011-04" db="EMBL/GenBank/DDBJ databases">
        <title>Evolution of plant cell wall degrading machinery underlies the functional diversity of forest fungi.</title>
        <authorList>
            <consortium name="US DOE Joint Genome Institute (JGI-PGF)"/>
            <person name="Eastwood D.C."/>
            <person name="Floudas D."/>
            <person name="Binder M."/>
            <person name="Majcherczyk A."/>
            <person name="Schneider P."/>
            <person name="Aerts A."/>
            <person name="Asiegbu F.O."/>
            <person name="Baker S.E."/>
            <person name="Barry K."/>
            <person name="Bendiksby M."/>
            <person name="Blumentritt M."/>
            <person name="Coutinho P.M."/>
            <person name="Cullen D."/>
            <person name="Cullen D."/>
            <person name="Gathman A."/>
            <person name="Goodell B."/>
            <person name="Henrissat B."/>
            <person name="Ihrmark K."/>
            <person name="Kauserud H."/>
            <person name="Kohler A."/>
            <person name="LaButti K."/>
            <person name="Lapidus A."/>
            <person name="Lavin J.L."/>
            <person name="Lee Y.-H."/>
            <person name="Lindquist E."/>
            <person name="Lilly W."/>
            <person name="Lucas S."/>
            <person name="Morin E."/>
            <person name="Murat C."/>
            <person name="Oguiza J.A."/>
            <person name="Park J."/>
            <person name="Pisabarro A.G."/>
            <person name="Riley R."/>
            <person name="Rosling A."/>
            <person name="Salamov A."/>
            <person name="Schmidt O."/>
            <person name="Schmutz J."/>
            <person name="Skrede I."/>
            <person name="Stenlid J."/>
            <person name="Wiebenga A."/>
            <person name="Xie X."/>
            <person name="Kues U."/>
            <person name="Hibbett D.S."/>
            <person name="Hoffmeister D."/>
            <person name="Hogberg N."/>
            <person name="Martin F."/>
            <person name="Grigoriev I.V."/>
            <person name="Watkinson S.C."/>
        </authorList>
    </citation>
    <scope>NUCLEOTIDE SEQUENCE</scope>
    <source>
        <strain evidence="21">S7.9</strain>
    </source>
</reference>
<evidence type="ECO:0000256" key="12">
    <source>
        <dbReference type="ARBA" id="ARBA00023175"/>
    </source>
</evidence>
<dbReference type="GO" id="GO:0005524">
    <property type="term" value="F:ATP binding"/>
    <property type="evidence" value="ECO:0007669"/>
    <property type="project" value="UniProtKB-UniRule"/>
</dbReference>
<proteinExistence type="inferred from homology"/>
<gene>
    <name evidence="21" type="ORF">SERLADRAFT_436744</name>
</gene>
<keyword evidence="4" id="KW-0328">Glycosyltransferase</keyword>
<organism>
    <name type="scientific">Serpula lacrymans var. lacrymans (strain S7.9)</name>
    <name type="common">Dry rot fungus</name>
    <dbReference type="NCBI Taxonomy" id="578457"/>
    <lineage>
        <taxon>Eukaryota</taxon>
        <taxon>Fungi</taxon>
        <taxon>Dikarya</taxon>
        <taxon>Basidiomycota</taxon>
        <taxon>Agaricomycotina</taxon>
        <taxon>Agaricomycetes</taxon>
        <taxon>Agaricomycetidae</taxon>
        <taxon>Boletales</taxon>
        <taxon>Coniophorineae</taxon>
        <taxon>Serpulaceae</taxon>
        <taxon>Serpula</taxon>
    </lineage>
</organism>
<keyword evidence="7 16" id="KW-0547">Nucleotide-binding</keyword>
<evidence type="ECO:0000259" key="19">
    <source>
        <dbReference type="PROSITE" id="PS51456"/>
    </source>
</evidence>
<dbReference type="OrthoDB" id="370884at2759"/>
<evidence type="ECO:0000313" key="21">
    <source>
        <dbReference type="EMBL" id="EGO26922.1"/>
    </source>
</evidence>
<keyword evidence="9 18" id="KW-1133">Transmembrane helix</keyword>
<accession>F8NSE4</accession>
<name>F8NSE4_SERL9</name>
<dbReference type="InterPro" id="IPR001609">
    <property type="entry name" value="Myosin_head_motor_dom-like"/>
</dbReference>
<dbReference type="SUPFAM" id="SSF52540">
    <property type="entry name" value="P-loop containing nucleoside triphosphate hydrolases"/>
    <property type="match status" value="1"/>
</dbReference>
<feature type="transmembrane region" description="Helical" evidence="18">
    <location>
        <begin position="1670"/>
        <end position="1693"/>
    </location>
</feature>
<dbReference type="Pfam" id="PF00063">
    <property type="entry name" value="Myosin_head"/>
    <property type="match status" value="1"/>
</dbReference>
<evidence type="ECO:0000256" key="15">
    <source>
        <dbReference type="ARBA" id="ARBA00048014"/>
    </source>
</evidence>
<dbReference type="GO" id="GO:0003779">
    <property type="term" value="F:actin binding"/>
    <property type="evidence" value="ECO:0007669"/>
    <property type="project" value="UniProtKB-KW"/>
</dbReference>
<feature type="region of interest" description="Disordered" evidence="17">
    <location>
        <begin position="599"/>
        <end position="635"/>
    </location>
</feature>
<dbReference type="Gene3D" id="3.40.850.10">
    <property type="entry name" value="Kinesin motor domain"/>
    <property type="match status" value="1"/>
</dbReference>
<evidence type="ECO:0000256" key="18">
    <source>
        <dbReference type="SAM" id="Phobius"/>
    </source>
</evidence>
<evidence type="ECO:0000259" key="20">
    <source>
        <dbReference type="PROSITE" id="PS51998"/>
    </source>
</evidence>
<dbReference type="SMART" id="SM00242">
    <property type="entry name" value="MYSc"/>
    <property type="match status" value="1"/>
</dbReference>
<dbReference type="Pfam" id="PF08766">
    <property type="entry name" value="DEK_C"/>
    <property type="match status" value="1"/>
</dbReference>
<evidence type="ECO:0000256" key="5">
    <source>
        <dbReference type="ARBA" id="ARBA00022679"/>
    </source>
</evidence>
<evidence type="ECO:0000256" key="10">
    <source>
        <dbReference type="ARBA" id="ARBA00023123"/>
    </source>
</evidence>
<feature type="compositionally biased region" description="Acidic residues" evidence="17">
    <location>
        <begin position="619"/>
        <end position="630"/>
    </location>
</feature>
<keyword evidence="13" id="KW-0325">Glycoprotein</keyword>
<dbReference type="GO" id="GO:0030428">
    <property type="term" value="C:cell septum"/>
    <property type="evidence" value="ECO:0007669"/>
    <property type="project" value="TreeGrafter"/>
</dbReference>
<evidence type="ECO:0000256" key="11">
    <source>
        <dbReference type="ARBA" id="ARBA00023136"/>
    </source>
</evidence>
<dbReference type="GO" id="GO:0016459">
    <property type="term" value="C:myosin complex"/>
    <property type="evidence" value="ECO:0007669"/>
    <property type="project" value="UniProtKB-KW"/>
</dbReference>
<dbReference type="EMBL" id="GL945432">
    <property type="protein sequence ID" value="EGO26922.1"/>
    <property type="molecule type" value="Genomic_DNA"/>
</dbReference>
<dbReference type="Pfam" id="PF03142">
    <property type="entry name" value="Chitin_synth_2"/>
    <property type="match status" value="1"/>
</dbReference>
<dbReference type="KEGG" id="sla:SERLADRAFT_436744"/>
<dbReference type="InterPro" id="IPR036400">
    <property type="entry name" value="Cyt_B5-like_heme/steroid_sf"/>
</dbReference>
<feature type="transmembrane region" description="Helical" evidence="18">
    <location>
        <begin position="1615"/>
        <end position="1636"/>
    </location>
</feature>
<dbReference type="Gene3D" id="1.10.10.820">
    <property type="match status" value="1"/>
</dbReference>
<dbReference type="PRINTS" id="PR00193">
    <property type="entry name" value="MYOSINHEAVY"/>
</dbReference>
<feature type="binding site" evidence="16">
    <location>
        <begin position="114"/>
        <end position="121"/>
    </location>
    <ligand>
        <name>ATP</name>
        <dbReference type="ChEBI" id="CHEBI:30616"/>
    </ligand>
</feature>
<dbReference type="GO" id="GO:0005886">
    <property type="term" value="C:plasma membrane"/>
    <property type="evidence" value="ECO:0007669"/>
    <property type="project" value="UniProtKB-SubCell"/>
</dbReference>
<dbReference type="PROSITE" id="PS51456">
    <property type="entry name" value="MYOSIN_MOTOR"/>
    <property type="match status" value="1"/>
</dbReference>
<feature type="region of interest" description="Disordered" evidence="17">
    <location>
        <begin position="769"/>
        <end position="818"/>
    </location>
</feature>
<dbReference type="CDD" id="cd14879">
    <property type="entry name" value="MYSc_Myo17"/>
    <property type="match status" value="1"/>
</dbReference>
<protein>
    <recommendedName>
        <fullName evidence="2">chitin synthase</fullName>
        <ecNumber evidence="2">2.4.1.16</ecNumber>
    </recommendedName>
</protein>
<dbReference type="PANTHER" id="PTHR22914:SF45">
    <property type="entry name" value="CHITIN SYNTHASE"/>
    <property type="match status" value="1"/>
</dbReference>
<dbReference type="Proteomes" id="UP000008064">
    <property type="component" value="Unassembled WGS sequence"/>
</dbReference>
<dbReference type="PANTHER" id="PTHR22914">
    <property type="entry name" value="CHITIN SYNTHASE"/>
    <property type="match status" value="1"/>
</dbReference>
<keyword evidence="5 21" id="KW-0808">Transferase</keyword>
<dbReference type="RefSeq" id="XP_007317095.1">
    <property type="nucleotide sequence ID" value="XM_007317033.1"/>
</dbReference>
<keyword evidence="8 16" id="KW-0067">ATP-binding</keyword>
<dbReference type="HOGENOM" id="CLU_000192_0_0_1"/>
<dbReference type="SUPFAM" id="SSF109715">
    <property type="entry name" value="DEK C-terminal domain"/>
    <property type="match status" value="1"/>
</dbReference>